<evidence type="ECO:0000256" key="6">
    <source>
        <dbReference type="ARBA" id="ARBA00022841"/>
    </source>
</evidence>
<dbReference type="GO" id="GO:0042597">
    <property type="term" value="C:periplasmic space"/>
    <property type="evidence" value="ECO:0007669"/>
    <property type="project" value="UniProtKB-SubCell"/>
</dbReference>
<accession>A0A0W0W144</accession>
<keyword evidence="3" id="KW-0808">Transferase</keyword>
<evidence type="ECO:0000256" key="7">
    <source>
        <dbReference type="SAM" id="Phobius"/>
    </source>
</evidence>
<evidence type="ECO:0000313" key="10">
    <source>
        <dbReference type="Proteomes" id="UP000054908"/>
    </source>
</evidence>
<evidence type="ECO:0000256" key="1">
    <source>
        <dbReference type="ARBA" id="ARBA00004418"/>
    </source>
</evidence>
<dbReference type="GO" id="GO:0042121">
    <property type="term" value="P:alginic acid biosynthetic process"/>
    <property type="evidence" value="ECO:0007669"/>
    <property type="project" value="UniProtKB-UniPathway"/>
</dbReference>
<dbReference type="AlphaFoldDB" id="A0A0W0W144"/>
<dbReference type="InterPro" id="IPR031811">
    <property type="entry name" value="ALGX/ALGJ_SGNH-like"/>
</dbReference>
<dbReference type="EMBL" id="LNYL01000044">
    <property type="protein sequence ID" value="KTD25638.1"/>
    <property type="molecule type" value="Genomic_DNA"/>
</dbReference>
<keyword evidence="6" id="KW-0016">Alginate biosynthesis</keyword>
<protein>
    <submittedName>
        <fullName evidence="9">Alginate O-acetylation protein AlgJ</fullName>
    </submittedName>
</protein>
<comment type="pathway">
    <text evidence="2">Glycan biosynthesis; alginate biosynthesis.</text>
</comment>
<name>A0A0W0W144_9GAMM</name>
<evidence type="ECO:0000256" key="5">
    <source>
        <dbReference type="ARBA" id="ARBA00022764"/>
    </source>
</evidence>
<dbReference type="Proteomes" id="UP000054908">
    <property type="component" value="Unassembled WGS sequence"/>
</dbReference>
<evidence type="ECO:0000256" key="3">
    <source>
        <dbReference type="ARBA" id="ARBA00022679"/>
    </source>
</evidence>
<dbReference type="PATRIC" id="fig|466.6.peg.2119"/>
<keyword evidence="7" id="KW-0472">Membrane</keyword>
<dbReference type="OrthoDB" id="5657087at2"/>
<sequence length="411" mass="48312">MSIEHTSNELPKEASENWLISVRKFLKTYRQFIPFFVVMIVLALPLNLFVIKQLGRMLSFQTKHTQKLPDFSMEKLLNNRLQKEYETWFNDHNPLKSTFTKFNNQFYYSLFSTSLMFNSNIVVGKKGFLYEKIYTDQYTNPHHLPYTPKQFDKWAMDLKELADFFSKRGQTFIYLITPSKATFYPEYLPESYAKIITNPRPDYFLKLEALKKIQVPYVDASELMLAHKQKPYGNLLFTRGGTHWTMLGAALAGQKIIDVIAQQTQTVFPPLAFTYTVSTRPLGVDKDLLHLCKLLFPPKHYQVPYVTFKANEKPSPLKLAIIGGSFTHFFKEMFTESNYFSKLDHYYYLILNHYQFAEKGKKIEMPINREDPASYQDILDADIVLLEENEILPYSNHFRELYYRVLGKLPN</sequence>
<dbReference type="STRING" id="466.Lmac_2002"/>
<evidence type="ECO:0000256" key="2">
    <source>
        <dbReference type="ARBA" id="ARBA00005182"/>
    </source>
</evidence>
<dbReference type="RefSeq" id="WP_058452743.1">
    <property type="nucleotide sequence ID" value="NZ_CAAAIB010000002.1"/>
</dbReference>
<gene>
    <name evidence="9" type="ORF">Lmac_2002</name>
</gene>
<evidence type="ECO:0000313" key="9">
    <source>
        <dbReference type="EMBL" id="KTD25638.1"/>
    </source>
</evidence>
<organism evidence="9 10">
    <name type="scientific">Legionella maceachernii</name>
    <dbReference type="NCBI Taxonomy" id="466"/>
    <lineage>
        <taxon>Bacteria</taxon>
        <taxon>Pseudomonadati</taxon>
        <taxon>Pseudomonadota</taxon>
        <taxon>Gammaproteobacteria</taxon>
        <taxon>Legionellales</taxon>
        <taxon>Legionellaceae</taxon>
        <taxon>Legionella</taxon>
    </lineage>
</organism>
<keyword evidence="10" id="KW-1185">Reference proteome</keyword>
<keyword evidence="4" id="KW-0732">Signal</keyword>
<evidence type="ECO:0000256" key="4">
    <source>
        <dbReference type="ARBA" id="ARBA00022729"/>
    </source>
</evidence>
<dbReference type="SUPFAM" id="SSF52266">
    <property type="entry name" value="SGNH hydrolase"/>
    <property type="match status" value="1"/>
</dbReference>
<evidence type="ECO:0000259" key="8">
    <source>
        <dbReference type="Pfam" id="PF16822"/>
    </source>
</evidence>
<keyword evidence="5" id="KW-0574">Periplasm</keyword>
<keyword evidence="7" id="KW-1133">Transmembrane helix</keyword>
<comment type="subcellular location">
    <subcellularLocation>
        <location evidence="1">Periplasm</location>
    </subcellularLocation>
</comment>
<reference evidence="9 10" key="1">
    <citation type="submission" date="2015-11" db="EMBL/GenBank/DDBJ databases">
        <title>Genomic analysis of 38 Legionella species identifies large and diverse effector repertoires.</title>
        <authorList>
            <person name="Burstein D."/>
            <person name="Amaro F."/>
            <person name="Zusman T."/>
            <person name="Lifshitz Z."/>
            <person name="Cohen O."/>
            <person name="Gilbert J.A."/>
            <person name="Pupko T."/>
            <person name="Shuman H.A."/>
            <person name="Segal G."/>
        </authorList>
    </citation>
    <scope>NUCLEOTIDE SEQUENCE [LARGE SCALE GENOMIC DNA]</scope>
    <source>
        <strain evidence="9 10">PX-1-G2-E2</strain>
    </source>
</reference>
<keyword evidence="7" id="KW-0812">Transmembrane</keyword>
<proteinExistence type="predicted"/>
<dbReference type="GO" id="GO:0016740">
    <property type="term" value="F:transferase activity"/>
    <property type="evidence" value="ECO:0007669"/>
    <property type="project" value="UniProtKB-KW"/>
</dbReference>
<dbReference type="Pfam" id="PF16822">
    <property type="entry name" value="ALGX"/>
    <property type="match status" value="1"/>
</dbReference>
<comment type="caution">
    <text evidence="9">The sequence shown here is derived from an EMBL/GenBank/DDBJ whole genome shotgun (WGS) entry which is preliminary data.</text>
</comment>
<feature type="transmembrane region" description="Helical" evidence="7">
    <location>
        <begin position="32"/>
        <end position="51"/>
    </location>
</feature>
<feature type="domain" description="AlgX/AlgJ SGNH hydrolase-like" evidence="8">
    <location>
        <begin position="122"/>
        <end position="276"/>
    </location>
</feature>
<dbReference type="UniPathway" id="UPA00286"/>